<organism evidence="5 6">
    <name type="scientific">Undibacterium arcticum</name>
    <dbReference type="NCBI Taxonomy" id="1762892"/>
    <lineage>
        <taxon>Bacteria</taxon>
        <taxon>Pseudomonadati</taxon>
        <taxon>Pseudomonadota</taxon>
        <taxon>Betaproteobacteria</taxon>
        <taxon>Burkholderiales</taxon>
        <taxon>Oxalobacteraceae</taxon>
        <taxon>Undibacterium</taxon>
    </lineage>
</organism>
<comment type="caution">
    <text evidence="5">The sequence shown here is derived from an EMBL/GenBank/DDBJ whole genome shotgun (WGS) entry which is preliminary data.</text>
</comment>
<dbReference type="InterPro" id="IPR025110">
    <property type="entry name" value="AMP-bd_C"/>
</dbReference>
<dbReference type="Gene3D" id="3.40.50.12780">
    <property type="entry name" value="N-terminal domain of ligase-like"/>
    <property type="match status" value="1"/>
</dbReference>
<comment type="similarity">
    <text evidence="1">Belongs to the ATP-dependent AMP-binding enzyme family.</text>
</comment>
<reference evidence="6" key="1">
    <citation type="journal article" date="2019" name="Int. J. Syst. Evol. Microbiol.">
        <title>The Global Catalogue of Microorganisms (GCM) 10K type strain sequencing project: providing services to taxonomists for standard genome sequencing and annotation.</title>
        <authorList>
            <consortium name="The Broad Institute Genomics Platform"/>
            <consortium name="The Broad Institute Genome Sequencing Center for Infectious Disease"/>
            <person name="Wu L."/>
            <person name="Ma J."/>
        </authorList>
    </citation>
    <scope>NUCLEOTIDE SEQUENCE [LARGE SCALE GENOMIC DNA]</scope>
    <source>
        <strain evidence="6">KCTC 42986</strain>
    </source>
</reference>
<protein>
    <submittedName>
        <fullName evidence="5">FadD3 family acyl-CoA ligase</fullName>
    </submittedName>
</protein>
<evidence type="ECO:0000313" key="6">
    <source>
        <dbReference type="Proteomes" id="UP001595530"/>
    </source>
</evidence>
<sequence>MLPSIPTIPRLISAVAQRYADRVAIEDGPTRLTYLALDALRLEAARALMSMGVEPANRVAIWAPNCWEWIVAALAAHSVGATLVPINTRMKGAEVADILARSGSRVLFCIGDFLGVHYPDMLAARLPSCVERVVVLRGAHPDECSWEAFVAEAARTPPEEAKQRALAVMPQHLSDLMFTSGTTGRPKGVMTTHGQNLRLFAAWSEVVGLRTGDRYLIVNPFFHAFGYKAGWLAGLMCGATIHPEQIFDVEAVMNRIARDRITFLPGPPTLYLSMLAHPRRSTIDLSSLRVAVTGAAAIAPALVKRMRDELGFRVVTTAYGLTECCGVATVCSPDDDAETIARTAGWALPGIEVRCADASGLAVPPGTPGEVWIRGFNVMRGYFDDPAATREAIDGDGWLHTGDIGELDRRGYLRITDRLKDMFIVGGFNCYPAEIERLLCEHPAVAQVAVVGMPEERLGEVGKAWVVLKEGVELDEQELIRWSREHMANYKVPRSVEFVQALPVNASGKVVKNALRARGG</sequence>
<evidence type="ECO:0000256" key="2">
    <source>
        <dbReference type="ARBA" id="ARBA00022598"/>
    </source>
</evidence>
<dbReference type="GO" id="GO:0016874">
    <property type="term" value="F:ligase activity"/>
    <property type="evidence" value="ECO:0007669"/>
    <property type="project" value="UniProtKB-KW"/>
</dbReference>
<evidence type="ECO:0000256" key="1">
    <source>
        <dbReference type="ARBA" id="ARBA00006432"/>
    </source>
</evidence>
<dbReference type="PANTHER" id="PTHR43201">
    <property type="entry name" value="ACYL-COA SYNTHETASE"/>
    <property type="match status" value="1"/>
</dbReference>
<accession>A0ABV7EXE5</accession>
<dbReference type="RefSeq" id="WP_390325135.1">
    <property type="nucleotide sequence ID" value="NZ_JBHRTP010000003.1"/>
</dbReference>
<dbReference type="InterPro" id="IPR045851">
    <property type="entry name" value="AMP-bd_C_sf"/>
</dbReference>
<evidence type="ECO:0000313" key="5">
    <source>
        <dbReference type="EMBL" id="MFC3106558.1"/>
    </source>
</evidence>
<evidence type="ECO:0000259" key="4">
    <source>
        <dbReference type="Pfam" id="PF13193"/>
    </source>
</evidence>
<dbReference type="PROSITE" id="PS00455">
    <property type="entry name" value="AMP_BINDING"/>
    <property type="match status" value="1"/>
</dbReference>
<name>A0ABV7EXE5_9BURK</name>
<dbReference type="PANTHER" id="PTHR43201:SF5">
    <property type="entry name" value="MEDIUM-CHAIN ACYL-COA LIGASE ACSF2, MITOCHONDRIAL"/>
    <property type="match status" value="1"/>
</dbReference>
<dbReference type="Pfam" id="PF13193">
    <property type="entry name" value="AMP-binding_C"/>
    <property type="match status" value="1"/>
</dbReference>
<dbReference type="Proteomes" id="UP001595530">
    <property type="component" value="Unassembled WGS sequence"/>
</dbReference>
<feature type="domain" description="AMP-binding enzyme C-terminal" evidence="4">
    <location>
        <begin position="434"/>
        <end position="509"/>
    </location>
</feature>
<feature type="domain" description="AMP-dependent synthetase/ligase" evidence="3">
    <location>
        <begin position="15"/>
        <end position="383"/>
    </location>
</feature>
<evidence type="ECO:0000259" key="3">
    <source>
        <dbReference type="Pfam" id="PF00501"/>
    </source>
</evidence>
<dbReference type="Pfam" id="PF00501">
    <property type="entry name" value="AMP-binding"/>
    <property type="match status" value="1"/>
</dbReference>
<keyword evidence="2 5" id="KW-0436">Ligase</keyword>
<gene>
    <name evidence="5" type="ORF">ACFOFO_01050</name>
</gene>
<dbReference type="SUPFAM" id="SSF56801">
    <property type="entry name" value="Acetyl-CoA synthetase-like"/>
    <property type="match status" value="1"/>
</dbReference>
<proteinExistence type="inferred from homology"/>
<dbReference type="InterPro" id="IPR042099">
    <property type="entry name" value="ANL_N_sf"/>
</dbReference>
<dbReference type="Gene3D" id="3.30.300.30">
    <property type="match status" value="1"/>
</dbReference>
<keyword evidence="6" id="KW-1185">Reference proteome</keyword>
<dbReference type="EMBL" id="JBHRTP010000003">
    <property type="protein sequence ID" value="MFC3106558.1"/>
    <property type="molecule type" value="Genomic_DNA"/>
</dbReference>
<dbReference type="InterPro" id="IPR000873">
    <property type="entry name" value="AMP-dep_synth/lig_dom"/>
</dbReference>
<dbReference type="InterPro" id="IPR020845">
    <property type="entry name" value="AMP-binding_CS"/>
</dbReference>
<dbReference type="NCBIfam" id="NF005801">
    <property type="entry name" value="PRK07656.1"/>
    <property type="match status" value="1"/>
</dbReference>